<feature type="compositionally biased region" description="Polar residues" evidence="3">
    <location>
        <begin position="108"/>
        <end position="117"/>
    </location>
</feature>
<evidence type="ECO:0000313" key="5">
    <source>
        <dbReference type="EMBL" id="KAG7363123.1"/>
    </source>
</evidence>
<protein>
    <submittedName>
        <fullName evidence="5">MIF4G domain containing protein</fullName>
    </submittedName>
</protein>
<dbReference type="InterPro" id="IPR039762">
    <property type="entry name" value="Nmd2/UPF2"/>
</dbReference>
<feature type="compositionally biased region" description="Polar residues" evidence="3">
    <location>
        <begin position="1312"/>
        <end position="1321"/>
    </location>
</feature>
<evidence type="ECO:0000313" key="6">
    <source>
        <dbReference type="Proteomes" id="UP000693970"/>
    </source>
</evidence>
<feature type="compositionally biased region" description="Basic and acidic residues" evidence="3">
    <location>
        <begin position="1239"/>
        <end position="1251"/>
    </location>
</feature>
<dbReference type="Pfam" id="PF04050">
    <property type="entry name" value="Upf2"/>
    <property type="match status" value="1"/>
</dbReference>
<dbReference type="GO" id="GO:0005737">
    <property type="term" value="C:cytoplasm"/>
    <property type="evidence" value="ECO:0007669"/>
    <property type="project" value="UniProtKB-SubCell"/>
</dbReference>
<feature type="compositionally biased region" description="Basic and acidic residues" evidence="3">
    <location>
        <begin position="119"/>
        <end position="160"/>
    </location>
</feature>
<feature type="compositionally biased region" description="Acidic residues" evidence="3">
    <location>
        <begin position="1194"/>
        <end position="1208"/>
    </location>
</feature>
<feature type="compositionally biased region" description="Basic and acidic residues" evidence="3">
    <location>
        <begin position="1486"/>
        <end position="1496"/>
    </location>
</feature>
<evidence type="ECO:0000256" key="2">
    <source>
        <dbReference type="ARBA" id="ARBA00022490"/>
    </source>
</evidence>
<dbReference type="GO" id="GO:0003723">
    <property type="term" value="F:RNA binding"/>
    <property type="evidence" value="ECO:0007669"/>
    <property type="project" value="InterPro"/>
</dbReference>
<dbReference type="PANTHER" id="PTHR12839">
    <property type="entry name" value="NONSENSE-MEDIATED MRNA DECAY PROTEIN 2 UP-FRAMESHIFT SUPPRESSOR 2"/>
    <property type="match status" value="1"/>
</dbReference>
<feature type="compositionally biased region" description="Gly residues" evidence="3">
    <location>
        <begin position="12"/>
        <end position="27"/>
    </location>
</feature>
<feature type="compositionally biased region" description="Basic residues" evidence="3">
    <location>
        <begin position="87"/>
        <end position="99"/>
    </location>
</feature>
<feature type="region of interest" description="Disordered" evidence="3">
    <location>
        <begin position="1184"/>
        <end position="1285"/>
    </location>
</feature>
<reference evidence="5" key="1">
    <citation type="journal article" date="2021" name="Sci. Rep.">
        <title>Diploid genomic architecture of Nitzschia inconspicua, an elite biomass production diatom.</title>
        <authorList>
            <person name="Oliver A."/>
            <person name="Podell S."/>
            <person name="Pinowska A."/>
            <person name="Traller J.C."/>
            <person name="Smith S.R."/>
            <person name="McClure R."/>
            <person name="Beliaev A."/>
            <person name="Bohutskyi P."/>
            <person name="Hill E.A."/>
            <person name="Rabines A."/>
            <person name="Zheng H."/>
            <person name="Allen L.Z."/>
            <person name="Kuo A."/>
            <person name="Grigoriev I.V."/>
            <person name="Allen A.E."/>
            <person name="Hazlebeck D."/>
            <person name="Allen E.E."/>
        </authorList>
    </citation>
    <scope>NUCLEOTIDE SEQUENCE</scope>
    <source>
        <strain evidence="5">Hildebrandi</strain>
    </source>
</reference>
<feature type="compositionally biased region" description="Basic and acidic residues" evidence="3">
    <location>
        <begin position="1219"/>
        <end position="1229"/>
    </location>
</feature>
<feature type="region of interest" description="Disordered" evidence="3">
    <location>
        <begin position="1304"/>
        <end position="1340"/>
    </location>
</feature>
<dbReference type="SMART" id="SM00543">
    <property type="entry name" value="MIF4G"/>
    <property type="match status" value="2"/>
</dbReference>
<evidence type="ECO:0000256" key="1">
    <source>
        <dbReference type="ARBA" id="ARBA00004496"/>
    </source>
</evidence>
<dbReference type="Proteomes" id="UP000693970">
    <property type="component" value="Unassembled WGS sequence"/>
</dbReference>
<feature type="domain" description="MIF4G" evidence="4">
    <location>
        <begin position="854"/>
        <end position="1120"/>
    </location>
</feature>
<organism evidence="5 6">
    <name type="scientific">Nitzschia inconspicua</name>
    <dbReference type="NCBI Taxonomy" id="303405"/>
    <lineage>
        <taxon>Eukaryota</taxon>
        <taxon>Sar</taxon>
        <taxon>Stramenopiles</taxon>
        <taxon>Ochrophyta</taxon>
        <taxon>Bacillariophyta</taxon>
        <taxon>Bacillariophyceae</taxon>
        <taxon>Bacillariophycidae</taxon>
        <taxon>Bacillariales</taxon>
        <taxon>Bacillariaceae</taxon>
        <taxon>Nitzschia</taxon>
    </lineage>
</organism>
<dbReference type="EMBL" id="JAGRRH010000010">
    <property type="protein sequence ID" value="KAG7363123.1"/>
    <property type="molecule type" value="Genomic_DNA"/>
</dbReference>
<feature type="compositionally biased region" description="Low complexity" evidence="3">
    <location>
        <begin position="1471"/>
        <end position="1481"/>
    </location>
</feature>
<dbReference type="OrthoDB" id="27832at2759"/>
<feature type="region of interest" description="Disordered" evidence="3">
    <location>
        <begin position="590"/>
        <end position="642"/>
    </location>
</feature>
<evidence type="ECO:0000259" key="4">
    <source>
        <dbReference type="SMART" id="SM00543"/>
    </source>
</evidence>
<keyword evidence="6" id="KW-1185">Reference proteome</keyword>
<evidence type="ECO:0000256" key="3">
    <source>
        <dbReference type="SAM" id="MobiDB-lite"/>
    </source>
</evidence>
<dbReference type="GO" id="GO:0000184">
    <property type="term" value="P:nuclear-transcribed mRNA catabolic process, nonsense-mediated decay"/>
    <property type="evidence" value="ECO:0007669"/>
    <property type="project" value="InterPro"/>
</dbReference>
<sequence>MTPDTAVPQQGGSSGGGRGKGRGAGGRGRGRGGRGRGGGGRGSGLKDDSKNLSNDSKPNTGEDREAPKINTKPNTQTANAPGVGAGKNRRRNNQNKGKKGDKQPPPSRQQVNVSNGTTDDERRRIEEERLKEEAAEKERKRLEEEEEKARQAQQEARDAEQAELNARFREAVDYLKEVSEAVESHKESRKTFSPEELNAARKSFEAAKKNLKSDLKKCTTFVKKIKTGGAWSVKPSDIVKDVSTLNLSRYVEEVVTSILEAKMKLTDLPVVLALCKAMHERYSTFLPALLPGLWSTIHGKPTEETAKLRRVYVRLLTEFVLNGLSSETKQLVKLITDVSGGKDGNYNVTDAHVLLAFVKSAGFEILDTMPTLIRTNADLIRQEVVKTTEIRVEKTEGNLQVPIVVPKDLAQKGTNAVEIMEGLLNERAVSNDVSELFYTHCKGAYGTLCKSLVSTDSKLKKMEMRCEQDRLLAGSLSESREKGLQEARNLRETLWKSVETMSDILDLPMPRLEEHLEDDIGERTGVELWTKGGDDYAGIDYGPFDDEETRAFYCDIPDFLTTVPPALLGLNDDEIEKRKAENLVKYGSDFAVETSNDDDETNEVAPSSEAELEAAEKEEGRDKEGDATETSMTGETKDTPHYKLMVLLEQELPECNRREKIDELSEKFCTNHGSSKNSRKRLSQTLFLVPRARLDLLPYYSRMAATLSRVWSDIGSSLLVELEQQFHGQAKFKKNQNIESRLRTAQYIGELTKFRLAPPIISLRCLRRCLDDLNGGNVDVACVLLESCGRYLYRLPHTNEKLAGLIEVMIRLSKAKRLDERSVALINTAIYAVKPPESGPKKRVKEYTPLEGYLRHLLLVSLQPTEDSITAVAKQLYRFPWDSAAMQCSTLVGRMMLKACRIGRYRSIHAVANVAAKLRRQKPEFYVRFLDLIIEELEWSLEHPTFRDQQRTLTVARLLGELCCASVAPAPLIFQQLYLFINVGHEIPPTLREASRSIVEDVSPVYNSASGVSQPIKEDEEMRDHDLEPKEDARQPVAVSVHSKHDPRVPSALDPPNSVFRIKLVCALLEVAAKSMVTKNNLPKIAAFLTAFQRYLFTKAILPTEVEFALLDIFDTLDSEWRKIPRDPKKKGQDGTDESQGFPRYDSWLLAHNATVANEEAESTAEARSHARLVAQVGNGQIDSEANTIASDSYNDDDDVLDDDDYESADAMSLSAKDSFADDSEHISGDEGISSNNPNDHEGSQESRTADGESSDEDDDDDTDDSEVGSEDEFDEDAYMQQLEAEAFEAELRRLTMDALEKGKSGLRGGQVSDSMPTGSQFLKKKPVDMPEKDGPTIALGGKEGISFSLLKKGNKGKMEAKRFYVPKDTNLAAVATKQDDEAARERDMIKARVLQYEAEAAEAEAAGSSLYLEQEKLTVIRNRPLLMDEIDKNFGTSGGNLPNPPGRRSAGGSHAQGGGQGGRPMTYIQGARGRGPVSGRAGRGRGRDSSGRGLI</sequence>
<feature type="compositionally biased region" description="Acidic residues" evidence="3">
    <location>
        <begin position="1253"/>
        <end position="1278"/>
    </location>
</feature>
<proteinExistence type="predicted"/>
<feature type="compositionally biased region" description="Basic and acidic residues" evidence="3">
    <location>
        <begin position="614"/>
        <end position="626"/>
    </location>
</feature>
<feature type="compositionally biased region" description="Basic and acidic residues" evidence="3">
    <location>
        <begin position="1326"/>
        <end position="1335"/>
    </location>
</feature>
<comment type="caution">
    <text evidence="5">The sequence shown here is derived from an EMBL/GenBank/DDBJ whole genome shotgun (WGS) entry which is preliminary data.</text>
</comment>
<reference evidence="5" key="2">
    <citation type="submission" date="2021-04" db="EMBL/GenBank/DDBJ databases">
        <authorList>
            <person name="Podell S."/>
        </authorList>
    </citation>
    <scope>NUCLEOTIDE SEQUENCE</scope>
    <source>
        <strain evidence="5">Hildebrandi</strain>
    </source>
</reference>
<feature type="region of interest" description="Disordered" evidence="3">
    <location>
        <begin position="1431"/>
        <end position="1496"/>
    </location>
</feature>
<dbReference type="InterPro" id="IPR003890">
    <property type="entry name" value="MIF4G-like_typ-3"/>
</dbReference>
<dbReference type="GO" id="GO:0035145">
    <property type="term" value="C:exon-exon junction complex"/>
    <property type="evidence" value="ECO:0007669"/>
    <property type="project" value="TreeGrafter"/>
</dbReference>
<accession>A0A9K3LK74</accession>
<feature type="region of interest" description="Disordered" evidence="3">
    <location>
        <begin position="1"/>
        <end position="160"/>
    </location>
</feature>
<feature type="region of interest" description="Disordered" evidence="3">
    <location>
        <begin position="1010"/>
        <end position="1035"/>
    </location>
</feature>
<comment type="subcellular location">
    <subcellularLocation>
        <location evidence="1">Cytoplasm</location>
    </subcellularLocation>
</comment>
<dbReference type="PANTHER" id="PTHR12839:SF7">
    <property type="entry name" value="REGULATOR OF NONSENSE TRANSCRIPTS 2"/>
    <property type="match status" value="1"/>
</dbReference>
<feature type="compositionally biased region" description="Basic and acidic residues" evidence="3">
    <location>
        <begin position="1016"/>
        <end position="1034"/>
    </location>
</feature>
<dbReference type="Pfam" id="PF02854">
    <property type="entry name" value="MIF4G"/>
    <property type="match status" value="2"/>
</dbReference>
<name>A0A9K3LK74_9STRA</name>
<dbReference type="InterPro" id="IPR007193">
    <property type="entry name" value="Upf2/Nmd2_C"/>
</dbReference>
<feature type="domain" description="MIF4G" evidence="4">
    <location>
        <begin position="645"/>
        <end position="836"/>
    </location>
</feature>
<gene>
    <name evidence="5" type="ORF">IV203_026483</name>
</gene>
<keyword evidence="2" id="KW-0963">Cytoplasm</keyword>